<organism evidence="2 3">
    <name type="scientific">Knoellia koreensis</name>
    <dbReference type="NCBI Taxonomy" id="2730921"/>
    <lineage>
        <taxon>Bacteria</taxon>
        <taxon>Bacillati</taxon>
        <taxon>Actinomycetota</taxon>
        <taxon>Actinomycetes</taxon>
        <taxon>Micrococcales</taxon>
        <taxon>Intrasporangiaceae</taxon>
        <taxon>Knoellia</taxon>
    </lineage>
</organism>
<evidence type="ECO:0000313" key="3">
    <source>
        <dbReference type="Proteomes" id="UP000588586"/>
    </source>
</evidence>
<keyword evidence="1" id="KW-1133">Transmembrane helix</keyword>
<dbReference type="Pfam" id="PF20444">
    <property type="entry name" value="DUF6703"/>
    <property type="match status" value="1"/>
</dbReference>
<keyword evidence="1" id="KW-0472">Membrane</keyword>
<feature type="transmembrane region" description="Helical" evidence="1">
    <location>
        <begin position="45"/>
        <end position="63"/>
    </location>
</feature>
<dbReference type="EMBL" id="JABEPQ010000001">
    <property type="protein sequence ID" value="NNM44545.1"/>
    <property type="molecule type" value="Genomic_DNA"/>
</dbReference>
<name>A0A849H9D7_9MICO</name>
<proteinExistence type="predicted"/>
<evidence type="ECO:0000256" key="1">
    <source>
        <dbReference type="SAM" id="Phobius"/>
    </source>
</evidence>
<evidence type="ECO:0000313" key="2">
    <source>
        <dbReference type="EMBL" id="NNM44545.1"/>
    </source>
</evidence>
<sequence>MTTRERIESASLPVVKALNGMPRAVPFLIVLALMVGGILLPAPGWLLLVPVVLFLTWTLYLGWPALDMGARMGRITVVLIAIAITLTQAFPR</sequence>
<feature type="transmembrane region" description="Helical" evidence="1">
    <location>
        <begin position="75"/>
        <end position="91"/>
    </location>
</feature>
<feature type="transmembrane region" description="Helical" evidence="1">
    <location>
        <begin position="21"/>
        <end position="39"/>
    </location>
</feature>
<dbReference type="InterPro" id="IPR046549">
    <property type="entry name" value="DUF6703"/>
</dbReference>
<reference evidence="2 3" key="1">
    <citation type="submission" date="2020-04" db="EMBL/GenBank/DDBJ databases">
        <title>Knoellia sp. isolate from air conditioner.</title>
        <authorList>
            <person name="Chea S."/>
            <person name="Kim D.-U."/>
        </authorList>
    </citation>
    <scope>NUCLEOTIDE SEQUENCE [LARGE SCALE GENOMIC DNA]</scope>
    <source>
        <strain evidence="2 3">DB2414S</strain>
    </source>
</reference>
<comment type="caution">
    <text evidence="2">The sequence shown here is derived from an EMBL/GenBank/DDBJ whole genome shotgun (WGS) entry which is preliminary data.</text>
</comment>
<protein>
    <submittedName>
        <fullName evidence="2">Uncharacterized protein</fullName>
    </submittedName>
</protein>
<keyword evidence="1" id="KW-0812">Transmembrane</keyword>
<dbReference type="AlphaFoldDB" id="A0A849H9D7"/>
<gene>
    <name evidence="2" type="ORF">HJG52_00795</name>
</gene>
<keyword evidence="3" id="KW-1185">Reference proteome</keyword>
<dbReference type="Proteomes" id="UP000588586">
    <property type="component" value="Unassembled WGS sequence"/>
</dbReference>
<accession>A0A849H9D7</accession>